<evidence type="ECO:0000313" key="4">
    <source>
        <dbReference type="Proteomes" id="UP000324897"/>
    </source>
</evidence>
<evidence type="ECO:0000313" key="3">
    <source>
        <dbReference type="EMBL" id="TVU43954.1"/>
    </source>
</evidence>
<dbReference type="PANTHER" id="PTHR46413:SF22">
    <property type="entry name" value="OS03G0829466 PROTEIN"/>
    <property type="match status" value="1"/>
</dbReference>
<name>A0A5J9W9A4_9POAL</name>
<dbReference type="InterPro" id="IPR036163">
    <property type="entry name" value="HMA_dom_sf"/>
</dbReference>
<gene>
    <name evidence="3" type="ORF">EJB05_03375</name>
</gene>
<dbReference type="EMBL" id="RWGY01000004">
    <property type="protein sequence ID" value="TVU43954.1"/>
    <property type="molecule type" value="Genomic_DNA"/>
</dbReference>
<feature type="domain" description="HMA" evidence="2">
    <location>
        <begin position="1"/>
        <end position="64"/>
    </location>
</feature>
<dbReference type="Proteomes" id="UP000324897">
    <property type="component" value="Chromosome 5"/>
</dbReference>
<dbReference type="GO" id="GO:0046872">
    <property type="term" value="F:metal ion binding"/>
    <property type="evidence" value="ECO:0007669"/>
    <property type="project" value="InterPro"/>
</dbReference>
<accession>A0A5J9W9A4</accession>
<protein>
    <recommendedName>
        <fullName evidence="2">HMA domain-containing protein</fullName>
    </recommendedName>
</protein>
<proteinExistence type="predicted"/>
<dbReference type="Gene3D" id="3.30.70.100">
    <property type="match status" value="1"/>
</dbReference>
<dbReference type="SUPFAM" id="SSF55008">
    <property type="entry name" value="HMA, heavy metal-associated domain"/>
    <property type="match status" value="1"/>
</dbReference>
<feature type="non-terminal residue" evidence="3">
    <location>
        <position position="1"/>
    </location>
</feature>
<reference evidence="3 4" key="1">
    <citation type="journal article" date="2019" name="Sci. Rep.">
        <title>A high-quality genome of Eragrostis curvula grass provides insights into Poaceae evolution and supports new strategies to enhance forage quality.</title>
        <authorList>
            <person name="Carballo J."/>
            <person name="Santos B.A.C.M."/>
            <person name="Zappacosta D."/>
            <person name="Garbus I."/>
            <person name="Selva J.P."/>
            <person name="Gallo C.A."/>
            <person name="Diaz A."/>
            <person name="Albertini E."/>
            <person name="Caccamo M."/>
            <person name="Echenique V."/>
        </authorList>
    </citation>
    <scope>NUCLEOTIDE SEQUENCE [LARGE SCALE GENOMIC DNA]</scope>
    <source>
        <strain evidence="4">cv. Victoria</strain>
        <tissue evidence="3">Leaf</tissue>
    </source>
</reference>
<dbReference type="InterPro" id="IPR006121">
    <property type="entry name" value="HMA_dom"/>
</dbReference>
<keyword evidence="4" id="KW-1185">Reference proteome</keyword>
<dbReference type="PANTHER" id="PTHR46413">
    <property type="entry name" value="HEAVY METAL-ASSOCIATED ISOPRENYLATED PLANT PROTEIN 6"/>
    <property type="match status" value="1"/>
</dbReference>
<dbReference type="AlphaFoldDB" id="A0A5J9W9A4"/>
<evidence type="ECO:0000259" key="2">
    <source>
        <dbReference type="PROSITE" id="PS50846"/>
    </source>
</evidence>
<comment type="caution">
    <text evidence="3">The sequence shown here is derived from an EMBL/GenBank/DDBJ whole genome shotgun (WGS) entry which is preliminary data.</text>
</comment>
<dbReference type="OrthoDB" id="695731at2759"/>
<organism evidence="3 4">
    <name type="scientific">Eragrostis curvula</name>
    <name type="common">weeping love grass</name>
    <dbReference type="NCBI Taxonomy" id="38414"/>
    <lineage>
        <taxon>Eukaryota</taxon>
        <taxon>Viridiplantae</taxon>
        <taxon>Streptophyta</taxon>
        <taxon>Embryophyta</taxon>
        <taxon>Tracheophyta</taxon>
        <taxon>Spermatophyta</taxon>
        <taxon>Magnoliopsida</taxon>
        <taxon>Liliopsida</taxon>
        <taxon>Poales</taxon>
        <taxon>Poaceae</taxon>
        <taxon>PACMAD clade</taxon>
        <taxon>Chloridoideae</taxon>
        <taxon>Eragrostideae</taxon>
        <taxon>Eragrostidinae</taxon>
        <taxon>Eragrostis</taxon>
    </lineage>
</organism>
<dbReference type="PROSITE" id="PS50846">
    <property type="entry name" value="HMA_2"/>
    <property type="match status" value="1"/>
</dbReference>
<sequence length="156" mass="17363">MVPVILRTEVHCLGCARKIRKAVKNLYGVENVWASPDTGLVVVAGSADAFALKQRIESKTRREVTIVSGGEEEPQPDVWQWQQALPPPPQGNGYPYYSHIVHSAPPQHYYVAAPPPPVYPYVKRRYVSTTTRQNVPPGEPQVCFEDKNPPNGCCVQ</sequence>
<dbReference type="Gramene" id="TVU43954">
    <property type="protein sequence ID" value="TVU43954"/>
    <property type="gene ID" value="EJB05_03375"/>
</dbReference>
<evidence type="ECO:0000256" key="1">
    <source>
        <dbReference type="SAM" id="MobiDB-lite"/>
    </source>
</evidence>
<dbReference type="Pfam" id="PF00403">
    <property type="entry name" value="HMA"/>
    <property type="match status" value="1"/>
</dbReference>
<dbReference type="InterPro" id="IPR044594">
    <property type="entry name" value="HIPP01/3/5/6"/>
</dbReference>
<dbReference type="CDD" id="cd00371">
    <property type="entry name" value="HMA"/>
    <property type="match status" value="1"/>
</dbReference>
<feature type="region of interest" description="Disordered" evidence="1">
    <location>
        <begin position="131"/>
        <end position="156"/>
    </location>
</feature>